<dbReference type="STRING" id="299255.SAMN02745129_3337"/>
<keyword evidence="2" id="KW-1185">Reference proteome</keyword>
<dbReference type="AlphaFoldDB" id="A0A1M5X8R5"/>
<organism evidence="1 2">
    <name type="scientific">Ferrimonas marina</name>
    <dbReference type="NCBI Taxonomy" id="299255"/>
    <lineage>
        <taxon>Bacteria</taxon>
        <taxon>Pseudomonadati</taxon>
        <taxon>Pseudomonadota</taxon>
        <taxon>Gammaproteobacteria</taxon>
        <taxon>Alteromonadales</taxon>
        <taxon>Ferrimonadaceae</taxon>
        <taxon>Ferrimonas</taxon>
    </lineage>
</organism>
<dbReference type="Gene3D" id="1.10.357.10">
    <property type="entry name" value="Tetracycline Repressor, domain 2"/>
    <property type="match status" value="1"/>
</dbReference>
<name>A0A1M5X8R5_9GAMM</name>
<gene>
    <name evidence="1" type="ORF">SAMN02745129_3337</name>
</gene>
<dbReference type="Proteomes" id="UP000184268">
    <property type="component" value="Unassembled WGS sequence"/>
</dbReference>
<dbReference type="SUPFAM" id="SSF46689">
    <property type="entry name" value="Homeodomain-like"/>
    <property type="match status" value="1"/>
</dbReference>
<dbReference type="OrthoDB" id="63332at2"/>
<evidence type="ECO:0000313" key="1">
    <source>
        <dbReference type="EMBL" id="SHH96220.1"/>
    </source>
</evidence>
<evidence type="ECO:0000313" key="2">
    <source>
        <dbReference type="Proteomes" id="UP000184268"/>
    </source>
</evidence>
<dbReference type="RefSeq" id="WP_067663960.1">
    <property type="nucleotide sequence ID" value="NZ_FQXG01000005.1"/>
</dbReference>
<protein>
    <submittedName>
        <fullName evidence="1">Transcriptional regulator, TetR family</fullName>
    </submittedName>
</protein>
<proteinExistence type="predicted"/>
<reference evidence="1 2" key="1">
    <citation type="submission" date="2016-11" db="EMBL/GenBank/DDBJ databases">
        <authorList>
            <person name="Jaros S."/>
            <person name="Januszkiewicz K."/>
            <person name="Wedrychowicz H."/>
        </authorList>
    </citation>
    <scope>NUCLEOTIDE SEQUENCE [LARGE SCALE GENOMIC DNA]</scope>
    <source>
        <strain evidence="1 2">DSM 16917</strain>
    </source>
</reference>
<dbReference type="InterPro" id="IPR009057">
    <property type="entry name" value="Homeodomain-like_sf"/>
</dbReference>
<dbReference type="EMBL" id="FQXG01000005">
    <property type="protein sequence ID" value="SHH96220.1"/>
    <property type="molecule type" value="Genomic_DNA"/>
</dbReference>
<accession>A0A1M5X8R5</accession>
<sequence length="217" mass="24858">MTDWNKRDRFLTDVAERLLEAQPDLSLCRVHLVAPSGISRGTVYNHFPQESDLMLALCCRRYERALQQRARFAQQQSDPLVAFQLLHCWLLWNCQRPGQQQILRQDPGNDAQGSEPHLSHYRRLREQMMAQLEAAIAALSQDRAFDRVPLIASYVRGSLLQCSESPRASEDASLYSQYCYGLLQLLGRSDCRPLDQEQLSQQLAQWQGEPASPRLCA</sequence>